<dbReference type="EMBL" id="AGRW01000031">
    <property type="protein sequence ID" value="EIC02828.1"/>
    <property type="molecule type" value="Genomic_DNA"/>
</dbReference>
<keyword evidence="3" id="KW-1185">Reference proteome</keyword>
<dbReference type="Proteomes" id="UP000003571">
    <property type="component" value="Unassembled WGS sequence"/>
</dbReference>
<dbReference type="AlphaFoldDB" id="H7EHY5"/>
<name>H7EHY5_9SPIR</name>
<reference evidence="2 3" key="1">
    <citation type="submission" date="2011-09" db="EMBL/GenBank/DDBJ databases">
        <title>The draft genome of Treponema saccharophilum DSM 2985.</title>
        <authorList>
            <consortium name="US DOE Joint Genome Institute (JGI-PGF)"/>
            <person name="Lucas S."/>
            <person name="Copeland A."/>
            <person name="Lapidus A."/>
            <person name="Glavina del Rio T."/>
            <person name="Dalin E."/>
            <person name="Tice H."/>
            <person name="Bruce D."/>
            <person name="Goodwin L."/>
            <person name="Pitluck S."/>
            <person name="Peters L."/>
            <person name="Kyrpides N."/>
            <person name="Mavromatis K."/>
            <person name="Ivanova N."/>
            <person name="Markowitz V."/>
            <person name="Cheng J.-F."/>
            <person name="Hugenholtz P."/>
            <person name="Woyke T."/>
            <person name="Wu D."/>
            <person name="Gronow S."/>
            <person name="Wellnitz S."/>
            <person name="Brambilla E."/>
            <person name="Klenk H.-P."/>
            <person name="Eisen J.A."/>
        </authorList>
    </citation>
    <scope>NUCLEOTIDE SEQUENCE [LARGE SCALE GENOMIC DNA]</scope>
    <source>
        <strain evidence="2 3">DSM 2985</strain>
    </source>
</reference>
<dbReference type="SUPFAM" id="SSF52091">
    <property type="entry name" value="SpoIIaa-like"/>
    <property type="match status" value="1"/>
</dbReference>
<feature type="domain" description="STAS" evidence="1">
    <location>
        <begin position="4"/>
        <end position="108"/>
    </location>
</feature>
<protein>
    <submittedName>
        <fullName evidence="2">Anti-sigma-factor antagonist</fullName>
    </submittedName>
</protein>
<dbReference type="STRING" id="907348.TresaDRAFT_2351"/>
<evidence type="ECO:0000313" key="2">
    <source>
        <dbReference type="EMBL" id="EIC02828.1"/>
    </source>
</evidence>
<organism evidence="2 3">
    <name type="scientific">Treponema saccharophilum DSM 2985</name>
    <dbReference type="NCBI Taxonomy" id="907348"/>
    <lineage>
        <taxon>Bacteria</taxon>
        <taxon>Pseudomonadati</taxon>
        <taxon>Spirochaetota</taxon>
        <taxon>Spirochaetia</taxon>
        <taxon>Spirochaetales</taxon>
        <taxon>Treponemataceae</taxon>
        <taxon>Treponema</taxon>
    </lineage>
</organism>
<proteinExistence type="predicted"/>
<dbReference type="InterPro" id="IPR002645">
    <property type="entry name" value="STAS_dom"/>
</dbReference>
<gene>
    <name evidence="2" type="ORF">TresaDRAFT_2351</name>
</gene>
<dbReference type="PANTHER" id="PTHR33495">
    <property type="entry name" value="ANTI-SIGMA FACTOR ANTAGONIST TM_1081-RELATED-RELATED"/>
    <property type="match status" value="1"/>
</dbReference>
<dbReference type="OrthoDB" id="360941at2"/>
<dbReference type="CDD" id="cd07043">
    <property type="entry name" value="STAS_anti-anti-sigma_factors"/>
    <property type="match status" value="1"/>
</dbReference>
<dbReference type="PATRIC" id="fig|907348.3.peg.418"/>
<sequence>MEQLSIKEKNGSNYVMYELSGSLNSYTASEFQEKVYANIQVTNVVVDLSQVTSIDSTGIGIIMAGFNDGEEYGTKFYLMNPSPAARVAIEDTGFYSVFSFIHSVTEIG</sequence>
<evidence type="ECO:0000313" key="3">
    <source>
        <dbReference type="Proteomes" id="UP000003571"/>
    </source>
</evidence>
<dbReference type="Gene3D" id="3.30.750.24">
    <property type="entry name" value="STAS domain"/>
    <property type="match status" value="1"/>
</dbReference>
<dbReference type="RefSeq" id="WP_004266594.1">
    <property type="nucleotide sequence ID" value="NZ_AGRW01000031.1"/>
</dbReference>
<evidence type="ECO:0000259" key="1">
    <source>
        <dbReference type="PROSITE" id="PS50801"/>
    </source>
</evidence>
<dbReference type="PROSITE" id="PS50801">
    <property type="entry name" value="STAS"/>
    <property type="match status" value="1"/>
</dbReference>
<dbReference type="GO" id="GO:0043856">
    <property type="term" value="F:anti-sigma factor antagonist activity"/>
    <property type="evidence" value="ECO:0007669"/>
    <property type="project" value="TreeGrafter"/>
</dbReference>
<dbReference type="InterPro" id="IPR036513">
    <property type="entry name" value="STAS_dom_sf"/>
</dbReference>
<accession>H7EHY5</accession>
<dbReference type="Pfam" id="PF01740">
    <property type="entry name" value="STAS"/>
    <property type="match status" value="1"/>
</dbReference>
<comment type="caution">
    <text evidence="2">The sequence shown here is derived from an EMBL/GenBank/DDBJ whole genome shotgun (WGS) entry which is preliminary data.</text>
</comment>
<dbReference type="eggNOG" id="COG1366">
    <property type="taxonomic scope" value="Bacteria"/>
</dbReference>